<evidence type="ECO:0000313" key="4">
    <source>
        <dbReference type="Proteomes" id="UP000229816"/>
    </source>
</evidence>
<dbReference type="EMBL" id="PFSF01000020">
    <property type="protein sequence ID" value="PJC28287.1"/>
    <property type="molecule type" value="Genomic_DNA"/>
</dbReference>
<dbReference type="InterPro" id="IPR004477">
    <property type="entry name" value="ComEC_N"/>
</dbReference>
<evidence type="ECO:0000313" key="3">
    <source>
        <dbReference type="EMBL" id="PJC28287.1"/>
    </source>
</evidence>
<reference evidence="4" key="1">
    <citation type="submission" date="2017-09" db="EMBL/GenBank/DDBJ databases">
        <title>Depth-based differentiation of microbial function through sediment-hosted aquifers and enrichment of novel symbionts in the deep terrestrial subsurface.</title>
        <authorList>
            <person name="Probst A.J."/>
            <person name="Ladd B."/>
            <person name="Jarett J.K."/>
            <person name="Geller-Mcgrath D.E."/>
            <person name="Sieber C.M.K."/>
            <person name="Emerson J.B."/>
            <person name="Anantharaman K."/>
            <person name="Thomas B.C."/>
            <person name="Malmstrom R."/>
            <person name="Stieglmeier M."/>
            <person name="Klingl A."/>
            <person name="Woyke T."/>
            <person name="Ryan C.M."/>
            <person name="Banfield J.F."/>
        </authorList>
    </citation>
    <scope>NUCLEOTIDE SEQUENCE [LARGE SCALE GENOMIC DNA]</scope>
</reference>
<organism evidence="3 4">
    <name type="scientific">Candidatus Shapirobacteria bacterium CG_4_9_14_0_2_um_filter_39_11</name>
    <dbReference type="NCBI Taxonomy" id="1974478"/>
    <lineage>
        <taxon>Bacteria</taxon>
        <taxon>Candidatus Shapironibacteriota</taxon>
    </lineage>
</organism>
<dbReference type="AlphaFoldDB" id="A0A2M8ET33"/>
<evidence type="ECO:0000256" key="1">
    <source>
        <dbReference type="SAM" id="Phobius"/>
    </source>
</evidence>
<dbReference type="Pfam" id="PF03772">
    <property type="entry name" value="Competence"/>
    <property type="match status" value="1"/>
</dbReference>
<name>A0A2M8ET33_9BACT</name>
<protein>
    <recommendedName>
        <fullName evidence="2">ComEC/Rec2-related protein domain-containing protein</fullName>
    </recommendedName>
</protein>
<feature type="transmembrane region" description="Helical" evidence="1">
    <location>
        <begin position="80"/>
        <end position="98"/>
    </location>
</feature>
<feature type="non-terminal residue" evidence="3">
    <location>
        <position position="1"/>
    </location>
</feature>
<feature type="transmembrane region" description="Helical" evidence="1">
    <location>
        <begin position="20"/>
        <end position="41"/>
    </location>
</feature>
<proteinExistence type="predicted"/>
<keyword evidence="1" id="KW-0812">Transmembrane</keyword>
<feature type="domain" description="ComEC/Rec2-related protein" evidence="2">
    <location>
        <begin position="1"/>
        <end position="98"/>
    </location>
</feature>
<keyword evidence="1" id="KW-1133">Transmembrane helix</keyword>
<evidence type="ECO:0000259" key="2">
    <source>
        <dbReference type="Pfam" id="PF03772"/>
    </source>
</evidence>
<comment type="caution">
    <text evidence="3">The sequence shown here is derived from an EMBL/GenBank/DDBJ whole genome shotgun (WGS) entry which is preliminary data.</text>
</comment>
<accession>A0A2M8ET33</accession>
<gene>
    <name evidence="3" type="ORF">CO054_00905</name>
</gene>
<feature type="transmembrane region" description="Helical" evidence="1">
    <location>
        <begin position="48"/>
        <end position="74"/>
    </location>
</feature>
<keyword evidence="1" id="KW-0472">Membrane</keyword>
<dbReference type="Proteomes" id="UP000229816">
    <property type="component" value="Unassembled WGS sequence"/>
</dbReference>
<sequence>ILLSNFGQISFLAPLINALVLPTIPFIMSLGGILAALSLVVKPLAQLLAWFVWLFLVWFVKIVEGFASLSWVSFEIGKLSFWWAFGYYFVLGVIIFKLNERN</sequence>